<proteinExistence type="predicted"/>
<organism evidence="2 3">
    <name type="scientific">Somion occarium</name>
    <dbReference type="NCBI Taxonomy" id="3059160"/>
    <lineage>
        <taxon>Eukaryota</taxon>
        <taxon>Fungi</taxon>
        <taxon>Dikarya</taxon>
        <taxon>Basidiomycota</taxon>
        <taxon>Agaricomycotina</taxon>
        <taxon>Agaricomycetes</taxon>
        <taxon>Polyporales</taxon>
        <taxon>Cerrenaceae</taxon>
        <taxon>Somion</taxon>
    </lineage>
</organism>
<reference evidence="3" key="1">
    <citation type="submission" date="2024-04" db="EMBL/GenBank/DDBJ databases">
        <authorList>
            <person name="Shaw F."/>
            <person name="Minotto A."/>
        </authorList>
    </citation>
    <scope>NUCLEOTIDE SEQUENCE [LARGE SCALE GENOMIC DNA]</scope>
</reference>
<evidence type="ECO:0008006" key="4">
    <source>
        <dbReference type="Google" id="ProtNLM"/>
    </source>
</evidence>
<feature type="region of interest" description="Disordered" evidence="1">
    <location>
        <begin position="393"/>
        <end position="430"/>
    </location>
</feature>
<dbReference type="Proteomes" id="UP001497453">
    <property type="component" value="Chromosome 4"/>
</dbReference>
<feature type="compositionally biased region" description="Acidic residues" evidence="1">
    <location>
        <begin position="397"/>
        <end position="413"/>
    </location>
</feature>
<sequence length="500" mass="55993">MVSARSLPPAAVRAILGYLNDSRSALILYSLISQAWRTEARHILFSSIHLNPFNCPSGANTRLQELDQLLSSCPKMCPTVTNLAVNGIDRQSGKPSVLHMDVLTSILANLPNLSGVSIAHFRLESSNRDISLPRRLKLDHFEICNVCGTNSNYELTALGDILKLINEVQDMYVTFEQDVQSPPVAEKHTLEAYVGEPHILSIRNLEIDSSIPLAPFISVLQKLLRKNTLVRAELRLVDALDLAVAAPLLRDGATKNVMFSWASIQTDRHPNIPIKRQLQALGLSMYPLLENVGIVVGGTGRATQADIFNYFLNAFDLISTLPKSVKSVGLQLEDDWEVEGNQIIAGQFHFQELMEQLGPHLKTLDNVLCQSPKLERFILSYVIRRRIDRDKAVREDTDSDVDMDMDIAGECDASDGRDPQDDDDAMSEGSTIWEREVSKRLRIVTKRVWDSEESNDEQEGGPHTDMTELQEFLEARMPYSAARQLIVVSDCDLKELEFEV</sequence>
<keyword evidence="3" id="KW-1185">Reference proteome</keyword>
<evidence type="ECO:0000313" key="3">
    <source>
        <dbReference type="Proteomes" id="UP001497453"/>
    </source>
</evidence>
<name>A0ABP1DLZ2_9APHY</name>
<accession>A0ABP1DLZ2</accession>
<dbReference type="EMBL" id="OZ037947">
    <property type="protein sequence ID" value="CAL1708172.1"/>
    <property type="molecule type" value="Genomic_DNA"/>
</dbReference>
<evidence type="ECO:0000313" key="2">
    <source>
        <dbReference type="EMBL" id="CAL1708172.1"/>
    </source>
</evidence>
<protein>
    <recommendedName>
        <fullName evidence="4">F-box domain-containing protein</fullName>
    </recommendedName>
</protein>
<evidence type="ECO:0000256" key="1">
    <source>
        <dbReference type="SAM" id="MobiDB-lite"/>
    </source>
</evidence>
<gene>
    <name evidence="2" type="ORF">GFSPODELE1_LOCUS6725</name>
</gene>